<name>A0A5J9WQI5_9POAL</name>
<gene>
    <name evidence="1" type="ORF">EJB05_01580</name>
</gene>
<evidence type="ECO:0000313" key="1">
    <source>
        <dbReference type="EMBL" id="TVU50216.1"/>
    </source>
</evidence>
<comment type="caution">
    <text evidence="1">The sequence shown here is derived from an EMBL/GenBank/DDBJ whole genome shotgun (WGS) entry which is preliminary data.</text>
</comment>
<evidence type="ECO:0000313" key="2">
    <source>
        <dbReference type="Proteomes" id="UP000324897"/>
    </source>
</evidence>
<dbReference type="EMBL" id="RWGY01000002">
    <property type="protein sequence ID" value="TVU50216.1"/>
    <property type="molecule type" value="Genomic_DNA"/>
</dbReference>
<dbReference type="Gramene" id="TVU50216">
    <property type="protein sequence ID" value="TVU50216"/>
    <property type="gene ID" value="EJB05_01580"/>
</dbReference>
<reference evidence="1 2" key="1">
    <citation type="journal article" date="2019" name="Sci. Rep.">
        <title>A high-quality genome of Eragrostis curvula grass provides insights into Poaceae evolution and supports new strategies to enhance forage quality.</title>
        <authorList>
            <person name="Carballo J."/>
            <person name="Santos B.A.C.M."/>
            <person name="Zappacosta D."/>
            <person name="Garbus I."/>
            <person name="Selva J.P."/>
            <person name="Gallo C.A."/>
            <person name="Diaz A."/>
            <person name="Albertini E."/>
            <person name="Caccamo M."/>
            <person name="Echenique V."/>
        </authorList>
    </citation>
    <scope>NUCLEOTIDE SEQUENCE [LARGE SCALE GENOMIC DNA]</scope>
    <source>
        <strain evidence="2">cv. Victoria</strain>
        <tissue evidence="1">Leaf</tissue>
    </source>
</reference>
<organism evidence="1 2">
    <name type="scientific">Eragrostis curvula</name>
    <name type="common">weeping love grass</name>
    <dbReference type="NCBI Taxonomy" id="38414"/>
    <lineage>
        <taxon>Eukaryota</taxon>
        <taxon>Viridiplantae</taxon>
        <taxon>Streptophyta</taxon>
        <taxon>Embryophyta</taxon>
        <taxon>Tracheophyta</taxon>
        <taxon>Spermatophyta</taxon>
        <taxon>Magnoliopsida</taxon>
        <taxon>Liliopsida</taxon>
        <taxon>Poales</taxon>
        <taxon>Poaceae</taxon>
        <taxon>PACMAD clade</taxon>
        <taxon>Chloridoideae</taxon>
        <taxon>Eragrostideae</taxon>
        <taxon>Eragrostidinae</taxon>
        <taxon>Eragrostis</taxon>
    </lineage>
</organism>
<dbReference type="AlphaFoldDB" id="A0A5J9WQI5"/>
<keyword evidence="2" id="KW-1185">Reference proteome</keyword>
<protein>
    <submittedName>
        <fullName evidence="1">Uncharacterized protein</fullName>
    </submittedName>
</protein>
<dbReference type="Proteomes" id="UP000324897">
    <property type="component" value="Chromosome 6"/>
</dbReference>
<accession>A0A5J9WQI5</accession>
<proteinExistence type="predicted"/>
<sequence length="117" mass="13331">METVLPEMLISALQKEFGITKKCANNEAKKASCLEQKINLLIQGGSWKNMVTGPRYTQPDGHSCILLSSKFDRSIRNRKHYNMLSRAAMAICYLVTRGFKNNLRSMGSIRSSVRYRK</sequence>